<evidence type="ECO:0000313" key="1">
    <source>
        <dbReference type="EMBL" id="RWX45527.1"/>
    </source>
</evidence>
<organism evidence="1 2">
    <name type="scientific">Candidatus Electrothrix marina</name>
    <dbReference type="NCBI Taxonomy" id="1859130"/>
    <lineage>
        <taxon>Bacteria</taxon>
        <taxon>Pseudomonadati</taxon>
        <taxon>Thermodesulfobacteriota</taxon>
        <taxon>Desulfobulbia</taxon>
        <taxon>Desulfobulbales</taxon>
        <taxon>Desulfobulbaceae</taxon>
        <taxon>Candidatus Electrothrix</taxon>
    </lineage>
</organism>
<comment type="caution">
    <text evidence="1">The sequence shown here is derived from an EMBL/GenBank/DDBJ whole genome shotgun (WGS) entry which is preliminary data.</text>
</comment>
<dbReference type="AlphaFoldDB" id="A0A444IXD3"/>
<feature type="non-terminal residue" evidence="1">
    <location>
        <position position="42"/>
    </location>
</feature>
<gene>
    <name evidence="1" type="ORF">VT99_12684</name>
</gene>
<name>A0A444IXD3_9BACT</name>
<dbReference type="Proteomes" id="UP000286862">
    <property type="component" value="Unassembled WGS sequence"/>
</dbReference>
<evidence type="ECO:0000313" key="2">
    <source>
        <dbReference type="Proteomes" id="UP000286862"/>
    </source>
</evidence>
<accession>A0A444IXD3</accession>
<sequence>MPNPKKQLIIVLLPDGRLQLEWEVANKSINKSSTLLEQEIFT</sequence>
<protein>
    <submittedName>
        <fullName evidence="1">Uncharacterized protein</fullName>
    </submittedName>
</protein>
<dbReference type="EMBL" id="MTKQ01000268">
    <property type="protein sequence ID" value="RWX45527.1"/>
    <property type="molecule type" value="Genomic_DNA"/>
</dbReference>
<reference evidence="1 2" key="1">
    <citation type="submission" date="2017-01" db="EMBL/GenBank/DDBJ databases">
        <title>The cable genome- insights into the physiology and evolution of filamentous bacteria capable of sulfide oxidation via long distance electron transfer.</title>
        <authorList>
            <person name="Schreiber L."/>
            <person name="Bjerg J.T."/>
            <person name="Boggild A."/>
            <person name="Van De Vossenberg J."/>
            <person name="Meysman F."/>
            <person name="Nielsen L.P."/>
            <person name="Schramm A."/>
            <person name="Kjeldsen K.U."/>
        </authorList>
    </citation>
    <scope>NUCLEOTIDE SEQUENCE [LARGE SCALE GENOMIC DNA]</scope>
    <source>
        <strain evidence="1">A2</strain>
    </source>
</reference>
<proteinExistence type="predicted"/>